<keyword evidence="3" id="KW-1185">Reference proteome</keyword>
<gene>
    <name evidence="2" type="ORF">CCUS01_12709</name>
</gene>
<name>A0AAI9TVA1_9PEZI</name>
<feature type="compositionally biased region" description="Polar residues" evidence="1">
    <location>
        <begin position="51"/>
        <end position="60"/>
    </location>
</feature>
<feature type="compositionally biased region" description="Acidic residues" evidence="1">
    <location>
        <begin position="92"/>
        <end position="112"/>
    </location>
</feature>
<sequence>MPPKRRSTGAASGASKKPKTTAPEAEASSPAPAAAPAGDDRGKNRWPAKNTRWSAVSASRNIDEDYKKACEEVAYAFEYVVRCPFGTRHGDDEEDDEDDEDEEEDDEEEEKEEPQAKGKAKAKSKVADKKKATAQGKDKDEQQHLAYVELEKKKPKQKCDGGKTCVCNKPAAEHPDAPYVITHAGFRKLMSQQIHCQVRDPDSFRMYTYNDHMAYGVLQVLQNLVLDYEEAKGNWREQWVICEALCPFVWYLNGGDFAMADDGEFVDETAKLIGNLFLTTLARLEREGVLTADSEVKDLGCVMAGMLKVASALRGFDLLQDETVHKKSKKRPFPFTAEKFDSYVAAYAKKHGITLKGVPGLKDLIEGLDNEEEELPTAEEHGEDPWGWADALASYKKGRKIGGDDLDITSWTPAKRKQHAFNKKDPLGKKEIDAIKNGMVMMLG</sequence>
<protein>
    <submittedName>
        <fullName evidence="2">Uncharacterized protein</fullName>
    </submittedName>
</protein>
<reference evidence="2" key="1">
    <citation type="submission" date="2016-11" db="EMBL/GenBank/DDBJ databases">
        <title>The genome sequence of Colletotrichum cuscutae.</title>
        <authorList>
            <person name="Baroncelli R."/>
        </authorList>
    </citation>
    <scope>NUCLEOTIDE SEQUENCE</scope>
    <source>
        <strain evidence="2">IMI 304802</strain>
    </source>
</reference>
<dbReference type="EMBL" id="MPDP01000325">
    <property type="protein sequence ID" value="KAK1445215.1"/>
    <property type="molecule type" value="Genomic_DNA"/>
</dbReference>
<proteinExistence type="predicted"/>
<evidence type="ECO:0000313" key="2">
    <source>
        <dbReference type="EMBL" id="KAK1445215.1"/>
    </source>
</evidence>
<feature type="compositionally biased region" description="Low complexity" evidence="1">
    <location>
        <begin position="22"/>
        <end position="37"/>
    </location>
</feature>
<comment type="caution">
    <text evidence="2">The sequence shown here is derived from an EMBL/GenBank/DDBJ whole genome shotgun (WGS) entry which is preliminary data.</text>
</comment>
<dbReference type="Proteomes" id="UP001239213">
    <property type="component" value="Unassembled WGS sequence"/>
</dbReference>
<dbReference type="AlphaFoldDB" id="A0AAI9TVA1"/>
<feature type="compositionally biased region" description="Basic and acidic residues" evidence="1">
    <location>
        <begin position="125"/>
        <end position="143"/>
    </location>
</feature>
<evidence type="ECO:0000313" key="3">
    <source>
        <dbReference type="Proteomes" id="UP001239213"/>
    </source>
</evidence>
<accession>A0AAI9TVA1</accession>
<feature type="region of interest" description="Disordered" evidence="1">
    <location>
        <begin position="1"/>
        <end position="64"/>
    </location>
</feature>
<feature type="region of interest" description="Disordered" evidence="1">
    <location>
        <begin position="84"/>
        <end position="143"/>
    </location>
</feature>
<organism evidence="2 3">
    <name type="scientific">Colletotrichum cuscutae</name>
    <dbReference type="NCBI Taxonomy" id="1209917"/>
    <lineage>
        <taxon>Eukaryota</taxon>
        <taxon>Fungi</taxon>
        <taxon>Dikarya</taxon>
        <taxon>Ascomycota</taxon>
        <taxon>Pezizomycotina</taxon>
        <taxon>Sordariomycetes</taxon>
        <taxon>Hypocreomycetidae</taxon>
        <taxon>Glomerellales</taxon>
        <taxon>Glomerellaceae</taxon>
        <taxon>Colletotrichum</taxon>
        <taxon>Colletotrichum acutatum species complex</taxon>
    </lineage>
</organism>
<evidence type="ECO:0000256" key="1">
    <source>
        <dbReference type="SAM" id="MobiDB-lite"/>
    </source>
</evidence>